<feature type="compositionally biased region" description="Pro residues" evidence="3">
    <location>
        <begin position="66"/>
        <end position="76"/>
    </location>
</feature>
<evidence type="ECO:0000256" key="1">
    <source>
        <dbReference type="PROSITE-ProRule" id="PRU00723"/>
    </source>
</evidence>
<dbReference type="EMBL" id="ML213505">
    <property type="protein sequence ID" value="TFK54857.1"/>
    <property type="molecule type" value="Genomic_DNA"/>
</dbReference>
<feature type="compositionally biased region" description="Pro residues" evidence="3">
    <location>
        <begin position="170"/>
        <end position="180"/>
    </location>
</feature>
<keyword evidence="1" id="KW-0863">Zinc-finger</keyword>
<dbReference type="OrthoDB" id="2749714at2759"/>
<sequence>MRRPKYDTRCFWFEEDGRPKTNTKGKAGCYRGEQCYFVHPSDQEWTTAVPSKPPKERRGRDWYRSPTPPRSPCPRSPRPRSPDPSYRRDSGQVEGSRERERQLERRTSIDSSNASVRRGLPGSPSGSTPSLEPRSQVRRAADTKVSDTASASHMPPPPLPTPSTSAAPPSAIPPPLPSPSAPTSTTVGPVPRKPGLGIDERQEIWRNRIKLMADCIVARTDHAKLQRELSQYEALLQSWRFSSLADGDKDRLRAQVTEVRDRCATKKADLNELIKSLINADYWPAPKDTPGLDKVRKEVAELKELCASVQKDVMEVLAKQAQINLAATSASVTVDNSSSMDVDGDNSQHKGKRRRLSEGGRDDRPTFVSRRVHEQVRWLEERLADLENILIQRDGEVLDELDIRVEAKVEEMKQCRSEFAESERVKAHEALGENIESLEKNLNTTGDEVGQLAEEIATLITESGELKKENEWLRGENEEWKRKYAELQATHQRANHVIERQTREIDALSAAMANQSARTTAIPPQIPPLDRLEQVVQEPVLQLVYEMLQSQAEELKKSLGSNILQQNTNIYSAIFPKLSKILQVVEGLAKAANGGQNLPLTDLNV</sequence>
<keyword evidence="6" id="KW-1185">Reference proteome</keyword>
<dbReference type="PROSITE" id="PS50103">
    <property type="entry name" value="ZF_C3H1"/>
    <property type="match status" value="1"/>
</dbReference>
<feature type="compositionally biased region" description="Basic and acidic residues" evidence="3">
    <location>
        <begin position="53"/>
        <end position="63"/>
    </location>
</feature>
<feature type="coiled-coil region" evidence="2">
    <location>
        <begin position="398"/>
        <end position="518"/>
    </location>
</feature>
<reference evidence="5 6" key="1">
    <citation type="journal article" date="2019" name="Nat. Ecol. Evol.">
        <title>Megaphylogeny resolves global patterns of mushroom evolution.</title>
        <authorList>
            <person name="Varga T."/>
            <person name="Krizsan K."/>
            <person name="Foldi C."/>
            <person name="Dima B."/>
            <person name="Sanchez-Garcia M."/>
            <person name="Sanchez-Ramirez S."/>
            <person name="Szollosi G.J."/>
            <person name="Szarkandi J.G."/>
            <person name="Papp V."/>
            <person name="Albert L."/>
            <person name="Andreopoulos W."/>
            <person name="Angelini C."/>
            <person name="Antonin V."/>
            <person name="Barry K.W."/>
            <person name="Bougher N.L."/>
            <person name="Buchanan P."/>
            <person name="Buyck B."/>
            <person name="Bense V."/>
            <person name="Catcheside P."/>
            <person name="Chovatia M."/>
            <person name="Cooper J."/>
            <person name="Damon W."/>
            <person name="Desjardin D."/>
            <person name="Finy P."/>
            <person name="Geml J."/>
            <person name="Haridas S."/>
            <person name="Hughes K."/>
            <person name="Justo A."/>
            <person name="Karasinski D."/>
            <person name="Kautmanova I."/>
            <person name="Kiss B."/>
            <person name="Kocsube S."/>
            <person name="Kotiranta H."/>
            <person name="LaButti K.M."/>
            <person name="Lechner B.E."/>
            <person name="Liimatainen K."/>
            <person name="Lipzen A."/>
            <person name="Lukacs Z."/>
            <person name="Mihaltcheva S."/>
            <person name="Morgado L.N."/>
            <person name="Niskanen T."/>
            <person name="Noordeloos M.E."/>
            <person name="Ohm R.A."/>
            <person name="Ortiz-Santana B."/>
            <person name="Ovrebo C."/>
            <person name="Racz N."/>
            <person name="Riley R."/>
            <person name="Savchenko A."/>
            <person name="Shiryaev A."/>
            <person name="Soop K."/>
            <person name="Spirin V."/>
            <person name="Szebenyi C."/>
            <person name="Tomsovsky M."/>
            <person name="Tulloss R.E."/>
            <person name="Uehling J."/>
            <person name="Grigoriev I.V."/>
            <person name="Vagvolgyi C."/>
            <person name="Papp T."/>
            <person name="Martin F.M."/>
            <person name="Miettinen O."/>
            <person name="Hibbett D.S."/>
            <person name="Nagy L.G."/>
        </authorList>
    </citation>
    <scope>NUCLEOTIDE SEQUENCE [LARGE SCALE GENOMIC DNA]</scope>
    <source>
        <strain evidence="5 6">OMC1185</strain>
    </source>
</reference>
<accession>A0A5C3ND97</accession>
<organism evidence="5 6">
    <name type="scientific">Heliocybe sulcata</name>
    <dbReference type="NCBI Taxonomy" id="5364"/>
    <lineage>
        <taxon>Eukaryota</taxon>
        <taxon>Fungi</taxon>
        <taxon>Dikarya</taxon>
        <taxon>Basidiomycota</taxon>
        <taxon>Agaricomycotina</taxon>
        <taxon>Agaricomycetes</taxon>
        <taxon>Gloeophyllales</taxon>
        <taxon>Gloeophyllaceae</taxon>
        <taxon>Heliocybe</taxon>
    </lineage>
</organism>
<protein>
    <recommendedName>
        <fullName evidence="4">C3H1-type domain-containing protein</fullName>
    </recommendedName>
</protein>
<evidence type="ECO:0000313" key="6">
    <source>
        <dbReference type="Proteomes" id="UP000305948"/>
    </source>
</evidence>
<dbReference type="STRING" id="5364.A0A5C3ND97"/>
<feature type="region of interest" description="Disordered" evidence="3">
    <location>
        <begin position="45"/>
        <end position="199"/>
    </location>
</feature>
<feature type="region of interest" description="Disordered" evidence="3">
    <location>
        <begin position="334"/>
        <end position="366"/>
    </location>
</feature>
<feature type="zinc finger region" description="C3H1-type" evidence="1">
    <location>
        <begin position="4"/>
        <end position="42"/>
    </location>
</feature>
<feature type="compositionally biased region" description="Low complexity" evidence="3">
    <location>
        <begin position="119"/>
        <end position="133"/>
    </location>
</feature>
<dbReference type="AlphaFoldDB" id="A0A5C3ND97"/>
<feature type="domain" description="C3H1-type" evidence="4">
    <location>
        <begin position="4"/>
        <end position="42"/>
    </location>
</feature>
<keyword evidence="1" id="KW-0479">Metal-binding</keyword>
<keyword evidence="1" id="KW-0862">Zinc</keyword>
<evidence type="ECO:0000259" key="4">
    <source>
        <dbReference type="PROSITE" id="PS50103"/>
    </source>
</evidence>
<proteinExistence type="predicted"/>
<keyword evidence="2" id="KW-0175">Coiled coil</keyword>
<evidence type="ECO:0000313" key="5">
    <source>
        <dbReference type="EMBL" id="TFK54857.1"/>
    </source>
</evidence>
<name>A0A5C3ND97_9AGAM</name>
<dbReference type="InterPro" id="IPR000571">
    <property type="entry name" value="Znf_CCCH"/>
</dbReference>
<evidence type="ECO:0000256" key="3">
    <source>
        <dbReference type="SAM" id="MobiDB-lite"/>
    </source>
</evidence>
<dbReference type="GO" id="GO:0008270">
    <property type="term" value="F:zinc ion binding"/>
    <property type="evidence" value="ECO:0007669"/>
    <property type="project" value="UniProtKB-KW"/>
</dbReference>
<dbReference type="Proteomes" id="UP000305948">
    <property type="component" value="Unassembled WGS sequence"/>
</dbReference>
<feature type="compositionally biased region" description="Basic and acidic residues" evidence="3">
    <location>
        <begin position="356"/>
        <end position="366"/>
    </location>
</feature>
<evidence type="ECO:0000256" key="2">
    <source>
        <dbReference type="SAM" id="Coils"/>
    </source>
</evidence>
<gene>
    <name evidence="5" type="ORF">OE88DRAFT_968211</name>
</gene>
<feature type="compositionally biased region" description="Basic and acidic residues" evidence="3">
    <location>
        <begin position="85"/>
        <end position="108"/>
    </location>
</feature>